<dbReference type="AlphaFoldDB" id="A0A1A9RAB4"/>
<name>A0A1A9RAB4_EIKCO</name>
<evidence type="ECO:0000313" key="1">
    <source>
        <dbReference type="EMBL" id="OAM15229.1"/>
    </source>
</evidence>
<dbReference type="Proteomes" id="UP000078003">
    <property type="component" value="Unassembled WGS sequence"/>
</dbReference>
<proteinExistence type="predicted"/>
<dbReference type="InterPro" id="IPR005564">
    <property type="entry name" value="Major_capsid_GpE"/>
</dbReference>
<evidence type="ECO:0000313" key="2">
    <source>
        <dbReference type="Proteomes" id="UP000078003"/>
    </source>
</evidence>
<comment type="caution">
    <text evidence="1">The sequence shown here is derived from an EMBL/GenBank/DDBJ whole genome shotgun (WGS) entry which is preliminary data.</text>
</comment>
<reference evidence="2" key="1">
    <citation type="submission" date="2016-05" db="EMBL/GenBank/DDBJ databases">
        <title>Draft genome of Corynebacterium afermentans subsp. afermentans LCDC 88199T.</title>
        <authorList>
            <person name="Bernier A.-M."/>
            <person name="Bernard K."/>
        </authorList>
    </citation>
    <scope>NUCLEOTIDE SEQUENCE [LARGE SCALE GENOMIC DNA]</scope>
    <source>
        <strain evidence="2">NML01-0328</strain>
    </source>
</reference>
<dbReference type="Pfam" id="PF03864">
    <property type="entry name" value="Phage_cap_E"/>
    <property type="match status" value="1"/>
</dbReference>
<dbReference type="RefSeq" id="WP_064104655.1">
    <property type="nucleotide sequence ID" value="NZ_JBHRNP010000006.1"/>
</dbReference>
<gene>
    <name evidence="1" type="ORF">A7P85_08580</name>
</gene>
<organism evidence="1 2">
    <name type="scientific">Eikenella corrodens</name>
    <dbReference type="NCBI Taxonomy" id="539"/>
    <lineage>
        <taxon>Bacteria</taxon>
        <taxon>Pseudomonadati</taxon>
        <taxon>Pseudomonadota</taxon>
        <taxon>Betaproteobacteria</taxon>
        <taxon>Neisseriales</taxon>
        <taxon>Neisseriaceae</taxon>
        <taxon>Eikenella</taxon>
    </lineage>
</organism>
<sequence length="329" mass="36664">MPLSDNSKFGIKALTAAINTVDPNPTQIRDLGIFTPQYLTTTYVDVENRNGTLRLVQSQERGKAGAPVADKPRTIRTFNIPHLPINDVVRADDVQNVRAFGTTQAETVQEKVTDKLADAKNNLEMTREHLMLGALCGKILDADGSELYNIYNEFGLTRKTYDWALDTNTTEVGAVIDKTLAEQRAKLKGAYVTGWVALCGIDFLAALKYHESIKHMYERYRDGAAYREGNGINPIEFEHDGIKFIHYTGDFGGKAAKIKPEEAILLPVGNKLYAEYFAPADMNETVNTRALPYYATREKLPHDMGWSLRAQSNPLPLVLRPELVATLTV</sequence>
<dbReference type="EMBL" id="LXSF01000012">
    <property type="protein sequence ID" value="OAM15229.1"/>
    <property type="molecule type" value="Genomic_DNA"/>
</dbReference>
<protein>
    <submittedName>
        <fullName evidence="1">Major capsid protein E</fullName>
    </submittedName>
</protein>
<accession>A0A1A9RAB4</accession>